<name>A0A5B0LUM8_PUCGR</name>
<evidence type="ECO:0000313" key="3">
    <source>
        <dbReference type="Proteomes" id="UP000325313"/>
    </source>
</evidence>
<sequence>MYFSHYGMNKNISGDYNLNAGLESQRGEAKYIQLDKLFMDPTFIIEKALFVEVTLSEKWGTTCDSAVTTHPIRSSSHHHLLSLIIPQSPPDPAYPSPQKQSGILQFWLRVPVGILIRRVVEFPCHPRDLLAPHPSLSHLPSFLSSPSSSSVHNNHLSLNLQSLSSLVPPPPNNNNDHQQQQQQVGLGSRSGSAINESESPTNPITKVTLPGSLTKLGTGFGVVDQRQFVGSGWEPRRDRRTGHCGQDRRACIWVLAHECGHSINNAVGWVLHSALLVPFHSWRITHAQHHAATCHMKRDQASLVFPH</sequence>
<reference evidence="2 3" key="1">
    <citation type="submission" date="2019-05" db="EMBL/GenBank/DDBJ databases">
        <title>Emergence of the Ug99 lineage of the wheat stem rust pathogen through somatic hybridization.</title>
        <authorList>
            <person name="Li F."/>
            <person name="Upadhyaya N.M."/>
            <person name="Sperschneider J."/>
            <person name="Matny O."/>
            <person name="Nguyen-Phuc H."/>
            <person name="Mago R."/>
            <person name="Raley C."/>
            <person name="Miller M.E."/>
            <person name="Silverstein K.A.T."/>
            <person name="Henningsen E."/>
            <person name="Hirsch C.D."/>
            <person name="Visser B."/>
            <person name="Pretorius Z.A."/>
            <person name="Steffenson B.J."/>
            <person name="Schwessinger B."/>
            <person name="Dodds P.N."/>
            <person name="Figueroa M."/>
        </authorList>
    </citation>
    <scope>NUCLEOTIDE SEQUENCE [LARGE SCALE GENOMIC DNA]</scope>
    <source>
        <strain evidence="2 3">Ug99</strain>
    </source>
</reference>
<dbReference type="GO" id="GO:0016491">
    <property type="term" value="F:oxidoreductase activity"/>
    <property type="evidence" value="ECO:0007669"/>
    <property type="project" value="InterPro"/>
</dbReference>
<evidence type="ECO:0000256" key="1">
    <source>
        <dbReference type="SAM" id="MobiDB-lite"/>
    </source>
</evidence>
<dbReference type="EMBL" id="VDEP01000506">
    <property type="protein sequence ID" value="KAA1068132.1"/>
    <property type="molecule type" value="Genomic_DNA"/>
</dbReference>
<organism evidence="2 3">
    <name type="scientific">Puccinia graminis f. sp. tritici</name>
    <dbReference type="NCBI Taxonomy" id="56615"/>
    <lineage>
        <taxon>Eukaryota</taxon>
        <taxon>Fungi</taxon>
        <taxon>Dikarya</taxon>
        <taxon>Basidiomycota</taxon>
        <taxon>Pucciniomycotina</taxon>
        <taxon>Pucciniomycetes</taxon>
        <taxon>Pucciniales</taxon>
        <taxon>Pucciniaceae</taxon>
        <taxon>Puccinia</taxon>
    </lineage>
</organism>
<dbReference type="AlphaFoldDB" id="A0A5B0LUM8"/>
<proteinExistence type="predicted"/>
<evidence type="ECO:0008006" key="4">
    <source>
        <dbReference type="Google" id="ProtNLM"/>
    </source>
</evidence>
<feature type="region of interest" description="Disordered" evidence="1">
    <location>
        <begin position="162"/>
        <end position="208"/>
    </location>
</feature>
<feature type="compositionally biased region" description="Polar residues" evidence="1">
    <location>
        <begin position="193"/>
        <end position="205"/>
    </location>
</feature>
<feature type="compositionally biased region" description="Low complexity" evidence="1">
    <location>
        <begin position="173"/>
        <end position="192"/>
    </location>
</feature>
<dbReference type="Proteomes" id="UP000325313">
    <property type="component" value="Unassembled WGS sequence"/>
</dbReference>
<gene>
    <name evidence="2" type="ORF">PGTUg99_020040</name>
</gene>
<accession>A0A5B0LUM8</accession>
<evidence type="ECO:0000313" key="2">
    <source>
        <dbReference type="EMBL" id="KAA1068132.1"/>
    </source>
</evidence>
<comment type="caution">
    <text evidence="2">The sequence shown here is derived from an EMBL/GenBank/DDBJ whole genome shotgun (WGS) entry which is preliminary data.</text>
</comment>
<protein>
    <recommendedName>
        <fullName evidence="4">Fatty acid desaturase domain-containing protein</fullName>
    </recommendedName>
</protein>
<dbReference type="InterPro" id="IPR012171">
    <property type="entry name" value="Fatty_acid_desaturase"/>
</dbReference>
<dbReference type="PANTHER" id="PTHR32100">
    <property type="entry name" value="OMEGA-6 FATTY ACID DESATURASE, CHLOROPLASTIC"/>
    <property type="match status" value="1"/>
</dbReference>